<gene>
    <name evidence="5" type="ORF">SEPMUDRAFT_154548</name>
</gene>
<dbReference type="SUPFAM" id="SSF57701">
    <property type="entry name" value="Zn2/Cys6 DNA-binding domain"/>
    <property type="match status" value="1"/>
</dbReference>
<dbReference type="PANTHER" id="PTHR31668:SF4">
    <property type="entry name" value="TRANSCRIPTIONAL ACTIVATOR PROTEIN DAL81"/>
    <property type="match status" value="1"/>
</dbReference>
<dbReference type="Pfam" id="PF00172">
    <property type="entry name" value="Zn_clus"/>
    <property type="match status" value="1"/>
</dbReference>
<dbReference type="AlphaFoldDB" id="M3DCR5"/>
<keyword evidence="2" id="KW-0539">Nucleus</keyword>
<evidence type="ECO:0000259" key="4">
    <source>
        <dbReference type="PROSITE" id="PS50048"/>
    </source>
</evidence>
<keyword evidence="1" id="KW-0479">Metal-binding</keyword>
<dbReference type="Gene3D" id="4.10.240.10">
    <property type="entry name" value="Zn(2)-C6 fungal-type DNA-binding domain"/>
    <property type="match status" value="1"/>
</dbReference>
<sequence>MASVMTASNNDSAAAAGPSKHHSRASHPDAAAAAAAAAVRRSRPCDACRRRKSKCVTEDGNSMCVLCKFHNQTCTYLEAPQPRKRNANSSGSGPTTAADSQTPAKRSRTLLLKPGTGVEEYDTLPGSLLRCTLGLQNRHHSEYIGLNAIPDVYSSPNLDASAAPNQDSQAQHDYVRFVHPSHAFRIIADDQTEGYDQGRTDVDEIEALASGHGGELVQLYFRVVHPSFPILHKDVYLEKYARSYREFSPPLLAAVYLLASSYWTYDEQLSRSPMIDTVALQALAFRTLQNAMRRPKLSTVQAGLLLSQWQKAFMGAANENRDRLTVQLVNMGHGLGLHLDCSHWELPEWEIGLRRRIGWALYMQDKWTALLESRPTLISADDWDVADLSELDFPENVEDDQEGSGEVERGRLVFTYMAHLSVILAEILRTIFSARARRLLDGAADRLAALLEWMKPLQLSLKEWFLTLPESLRMDTAASMKLSSVGYLRLAYLTVEVCLHKKLLRTLNNTSSTSLTIAHVCRAAASERFTNGTDFVQRLQAQHLHSFWYFPSAKCCALIHTLGQTLGQTASSEEEQAMYSRKLKELKWSLKVNSEAGASFMKQALALINQSVRIINQVGETSPTTTSSASHELRFPGHDTCTPEQSHAQPQAQQWMQLQQQAMQNGHVAYNAYQDYSMDQAPFPDPDAMFAGYPSELDGTWMHHQR</sequence>
<proteinExistence type="predicted"/>
<dbReference type="Pfam" id="PF04082">
    <property type="entry name" value="Fungal_trans"/>
    <property type="match status" value="1"/>
</dbReference>
<evidence type="ECO:0000256" key="3">
    <source>
        <dbReference type="SAM" id="MobiDB-lite"/>
    </source>
</evidence>
<dbReference type="SMART" id="SM00066">
    <property type="entry name" value="GAL4"/>
    <property type="match status" value="1"/>
</dbReference>
<dbReference type="GO" id="GO:0006351">
    <property type="term" value="P:DNA-templated transcription"/>
    <property type="evidence" value="ECO:0007669"/>
    <property type="project" value="InterPro"/>
</dbReference>
<dbReference type="OMA" id="AKCCALI"/>
<protein>
    <recommendedName>
        <fullName evidence="4">Zn(2)-C6 fungal-type domain-containing protein</fullName>
    </recommendedName>
</protein>
<organism evidence="5 6">
    <name type="scientific">Sphaerulina musiva (strain SO2202)</name>
    <name type="common">Poplar stem canker fungus</name>
    <name type="synonym">Septoria musiva</name>
    <dbReference type="NCBI Taxonomy" id="692275"/>
    <lineage>
        <taxon>Eukaryota</taxon>
        <taxon>Fungi</taxon>
        <taxon>Dikarya</taxon>
        <taxon>Ascomycota</taxon>
        <taxon>Pezizomycotina</taxon>
        <taxon>Dothideomycetes</taxon>
        <taxon>Dothideomycetidae</taxon>
        <taxon>Mycosphaerellales</taxon>
        <taxon>Mycosphaerellaceae</taxon>
        <taxon>Sphaerulina</taxon>
    </lineage>
</organism>
<dbReference type="GeneID" id="27904705"/>
<dbReference type="RefSeq" id="XP_016763941.1">
    <property type="nucleotide sequence ID" value="XM_016907568.1"/>
</dbReference>
<evidence type="ECO:0000313" key="5">
    <source>
        <dbReference type="EMBL" id="EMF15820.1"/>
    </source>
</evidence>
<dbReference type="GO" id="GO:0001080">
    <property type="term" value="P:nitrogen catabolite activation of transcription from RNA polymerase II promoter"/>
    <property type="evidence" value="ECO:0007669"/>
    <property type="project" value="TreeGrafter"/>
</dbReference>
<feature type="compositionally biased region" description="Polar residues" evidence="3">
    <location>
        <begin position="87"/>
        <end position="104"/>
    </location>
</feature>
<dbReference type="InterPro" id="IPR036864">
    <property type="entry name" value="Zn2-C6_fun-type_DNA-bd_sf"/>
</dbReference>
<dbReference type="GO" id="GO:0000981">
    <property type="term" value="F:DNA-binding transcription factor activity, RNA polymerase II-specific"/>
    <property type="evidence" value="ECO:0007669"/>
    <property type="project" value="InterPro"/>
</dbReference>
<name>M3DCR5_SPHMS</name>
<dbReference type="GO" id="GO:0005634">
    <property type="term" value="C:nucleus"/>
    <property type="evidence" value="ECO:0007669"/>
    <property type="project" value="TreeGrafter"/>
</dbReference>
<dbReference type="HOGENOM" id="CLU_006632_1_1_1"/>
<dbReference type="eggNOG" id="ENOG502QQXX">
    <property type="taxonomic scope" value="Eukaryota"/>
</dbReference>
<feature type="compositionally biased region" description="Polar residues" evidence="3">
    <location>
        <begin position="1"/>
        <end position="12"/>
    </location>
</feature>
<dbReference type="InterPro" id="IPR007219">
    <property type="entry name" value="XnlR_reg_dom"/>
</dbReference>
<reference evidence="5 6" key="1">
    <citation type="journal article" date="2012" name="PLoS Pathog.">
        <title>Diverse lifestyles and strategies of plant pathogenesis encoded in the genomes of eighteen Dothideomycetes fungi.</title>
        <authorList>
            <person name="Ohm R.A."/>
            <person name="Feau N."/>
            <person name="Henrissat B."/>
            <person name="Schoch C.L."/>
            <person name="Horwitz B.A."/>
            <person name="Barry K.W."/>
            <person name="Condon B.J."/>
            <person name="Copeland A.C."/>
            <person name="Dhillon B."/>
            <person name="Glaser F."/>
            <person name="Hesse C.N."/>
            <person name="Kosti I."/>
            <person name="LaButti K."/>
            <person name="Lindquist E.A."/>
            <person name="Lucas S."/>
            <person name="Salamov A.A."/>
            <person name="Bradshaw R.E."/>
            <person name="Ciuffetti L."/>
            <person name="Hamelin R.C."/>
            <person name="Kema G.H.J."/>
            <person name="Lawrence C."/>
            <person name="Scott J.A."/>
            <person name="Spatafora J.W."/>
            <person name="Turgeon B.G."/>
            <person name="de Wit P.J.G.M."/>
            <person name="Zhong S."/>
            <person name="Goodwin S.B."/>
            <person name="Grigoriev I.V."/>
        </authorList>
    </citation>
    <scope>NUCLEOTIDE SEQUENCE [LARGE SCALE GENOMIC DNA]</scope>
    <source>
        <strain evidence="5 6">SO2202</strain>
    </source>
</reference>
<dbReference type="CDD" id="cd00067">
    <property type="entry name" value="GAL4"/>
    <property type="match status" value="1"/>
</dbReference>
<dbReference type="OrthoDB" id="2264294at2759"/>
<dbReference type="EMBL" id="KB456261">
    <property type="protein sequence ID" value="EMF15820.1"/>
    <property type="molecule type" value="Genomic_DNA"/>
</dbReference>
<dbReference type="InterPro" id="IPR050797">
    <property type="entry name" value="Carb_Metab_Trans_Reg"/>
</dbReference>
<evidence type="ECO:0000256" key="2">
    <source>
        <dbReference type="ARBA" id="ARBA00023242"/>
    </source>
</evidence>
<feature type="domain" description="Zn(2)-C6 fungal-type" evidence="4">
    <location>
        <begin position="44"/>
        <end position="76"/>
    </location>
</feature>
<keyword evidence="6" id="KW-1185">Reference proteome</keyword>
<evidence type="ECO:0000256" key="1">
    <source>
        <dbReference type="ARBA" id="ARBA00022723"/>
    </source>
</evidence>
<dbReference type="InterPro" id="IPR001138">
    <property type="entry name" value="Zn2Cys6_DnaBD"/>
</dbReference>
<dbReference type="PROSITE" id="PS00463">
    <property type="entry name" value="ZN2_CY6_FUNGAL_1"/>
    <property type="match status" value="1"/>
</dbReference>
<feature type="region of interest" description="Disordered" evidence="3">
    <location>
        <begin position="1"/>
        <end position="35"/>
    </location>
</feature>
<dbReference type="GO" id="GO:0008270">
    <property type="term" value="F:zinc ion binding"/>
    <property type="evidence" value="ECO:0007669"/>
    <property type="project" value="InterPro"/>
</dbReference>
<dbReference type="CDD" id="cd12148">
    <property type="entry name" value="fungal_TF_MHR"/>
    <property type="match status" value="1"/>
</dbReference>
<dbReference type="PANTHER" id="PTHR31668">
    <property type="entry name" value="GLUCOSE TRANSPORT TRANSCRIPTION REGULATOR RGT1-RELATED-RELATED"/>
    <property type="match status" value="1"/>
</dbReference>
<dbReference type="PROSITE" id="PS50048">
    <property type="entry name" value="ZN2_CY6_FUNGAL_2"/>
    <property type="match status" value="1"/>
</dbReference>
<dbReference type="GO" id="GO:0003677">
    <property type="term" value="F:DNA binding"/>
    <property type="evidence" value="ECO:0007669"/>
    <property type="project" value="InterPro"/>
</dbReference>
<dbReference type="Proteomes" id="UP000016931">
    <property type="component" value="Unassembled WGS sequence"/>
</dbReference>
<feature type="region of interest" description="Disordered" evidence="3">
    <location>
        <begin position="81"/>
        <end position="109"/>
    </location>
</feature>
<accession>M3DCR5</accession>
<evidence type="ECO:0000313" key="6">
    <source>
        <dbReference type="Proteomes" id="UP000016931"/>
    </source>
</evidence>